<dbReference type="KEGG" id="vg:80519346"/>
<dbReference type="RefSeq" id="YP_010782582.1">
    <property type="nucleotide sequence ID" value="NC_075039.1"/>
</dbReference>
<evidence type="ECO:0000313" key="1">
    <source>
        <dbReference type="EMBL" id="QKU35899.1"/>
    </source>
</evidence>
<name>A0A6N1NNH6_9VIRU</name>
<accession>A0A6N1NNH6</accession>
<organism evidence="1">
    <name type="scientific">Tupanvirus soda lake</name>
    <dbReference type="NCBI Taxonomy" id="2126985"/>
    <lineage>
        <taxon>Viruses</taxon>
        <taxon>Varidnaviria</taxon>
        <taxon>Bamfordvirae</taxon>
        <taxon>Nucleocytoviricota</taxon>
        <taxon>Megaviricetes</taxon>
        <taxon>Imitervirales</taxon>
        <taxon>Mimiviridae</taxon>
        <taxon>Megamimivirinae</taxon>
        <taxon>Tupanvirus</taxon>
        <taxon>Tupanvirus salinum</taxon>
    </lineage>
</organism>
<protein>
    <submittedName>
        <fullName evidence="1">Uncharacterized protein</fullName>
    </submittedName>
</protein>
<sequence>MQTSVVFDQNADTNFTSLRGYLTHPYSFEEAVARLYSLAGWNIFELCDQYKTTFEVSGTFNGQVFTLYDYKEDNVIHIGGRDSYDIKELQKNLLELMENVKPKEYTASYHYGSEGGYSWMEKM</sequence>
<reference evidence="1" key="2">
    <citation type="journal article" date="2018" name="Nat. Commun.">
        <title>Tailed giant Tupanvirus possesses the most complete translational apparatus of the known virosphere.</title>
        <authorList>
            <person name="Abrahao J."/>
            <person name="Silva L."/>
            <person name="Silva L.S."/>
            <person name="Khalil J.Y.B."/>
            <person name="Rodrigues R."/>
            <person name="Arantes T."/>
            <person name="Assis F."/>
            <person name="Boratto P."/>
            <person name="Andrade M."/>
            <person name="Kroon E.G."/>
            <person name="Ribeiro B."/>
            <person name="Bergier I."/>
            <person name="Seligmann H."/>
            <person name="Ghigo E."/>
            <person name="Colson P."/>
            <person name="Levasseur A."/>
            <person name="Kroemer G."/>
            <person name="Raoult D."/>
            <person name="La Scola B."/>
        </authorList>
    </citation>
    <scope>NUCLEOTIDE SEQUENCE [LARGE SCALE GENOMIC DNA]</scope>
    <source>
        <strain evidence="1">Soda lake</strain>
    </source>
</reference>
<proteinExistence type="predicted"/>
<dbReference type="EMBL" id="KY523104">
    <property type="protein sequence ID" value="QKU35899.1"/>
    <property type="molecule type" value="Genomic_DNA"/>
</dbReference>
<dbReference type="GeneID" id="80519346"/>
<reference evidence="1" key="1">
    <citation type="submission" date="2017-01" db="EMBL/GenBank/DDBJ databases">
        <authorList>
            <person name="Assis F.L."/>
            <person name="Abrahao J.S."/>
            <person name="Silva L."/>
            <person name="Khalil J.B."/>
            <person name="Rodrigues R."/>
            <person name="Silva L.S."/>
            <person name="Arantes T."/>
            <person name="Boratto P."/>
            <person name="Andrade M."/>
            <person name="Kroon E.G."/>
            <person name="Ribeiro B."/>
            <person name="Bergier I."/>
            <person name="Seligmann H."/>
            <person name="Ghigo E."/>
            <person name="Colson P."/>
            <person name="Levasseur A."/>
            <person name="Raoult D."/>
            <person name="Scola B.L."/>
        </authorList>
    </citation>
    <scope>NUCLEOTIDE SEQUENCE</scope>
    <source>
        <strain evidence="1">Soda lake</strain>
    </source>
</reference>